<gene>
    <name evidence="1" type="ORF">Q5P01_007502</name>
</gene>
<comment type="caution">
    <text evidence="1">The sequence shown here is derived from an EMBL/GenBank/DDBJ whole genome shotgun (WGS) entry which is preliminary data.</text>
</comment>
<evidence type="ECO:0000313" key="1">
    <source>
        <dbReference type="EMBL" id="KAK2851226.1"/>
    </source>
</evidence>
<sequence>MSSWSCKHTPVLQAASLNIAGKFTFSGCTKWNLLTEDFIVLSRCQWGCTSRQLVMKVKRVMLTLAANLQRQPENIQFFSIDSSTNAN</sequence>
<organism evidence="1 2">
    <name type="scientific">Channa striata</name>
    <name type="common">Snakehead murrel</name>
    <name type="synonym">Ophicephalus striatus</name>
    <dbReference type="NCBI Taxonomy" id="64152"/>
    <lineage>
        <taxon>Eukaryota</taxon>
        <taxon>Metazoa</taxon>
        <taxon>Chordata</taxon>
        <taxon>Craniata</taxon>
        <taxon>Vertebrata</taxon>
        <taxon>Euteleostomi</taxon>
        <taxon>Actinopterygii</taxon>
        <taxon>Neopterygii</taxon>
        <taxon>Teleostei</taxon>
        <taxon>Neoteleostei</taxon>
        <taxon>Acanthomorphata</taxon>
        <taxon>Anabantaria</taxon>
        <taxon>Anabantiformes</taxon>
        <taxon>Channoidei</taxon>
        <taxon>Channidae</taxon>
        <taxon>Channa</taxon>
    </lineage>
</organism>
<dbReference type="AlphaFoldDB" id="A0AA88N8G6"/>
<dbReference type="EMBL" id="JAUPFM010000005">
    <property type="protein sequence ID" value="KAK2851226.1"/>
    <property type="molecule type" value="Genomic_DNA"/>
</dbReference>
<accession>A0AA88N8G6</accession>
<evidence type="ECO:0000313" key="2">
    <source>
        <dbReference type="Proteomes" id="UP001187415"/>
    </source>
</evidence>
<dbReference type="Proteomes" id="UP001187415">
    <property type="component" value="Unassembled WGS sequence"/>
</dbReference>
<proteinExistence type="predicted"/>
<protein>
    <submittedName>
        <fullName evidence="1">Uncharacterized protein</fullName>
    </submittedName>
</protein>
<reference evidence="1" key="1">
    <citation type="submission" date="2023-07" db="EMBL/GenBank/DDBJ databases">
        <title>Chromosome-level Genome Assembly of Striped Snakehead (Channa striata).</title>
        <authorList>
            <person name="Liu H."/>
        </authorList>
    </citation>
    <scope>NUCLEOTIDE SEQUENCE</scope>
    <source>
        <strain evidence="1">Gz</strain>
        <tissue evidence="1">Muscle</tissue>
    </source>
</reference>
<keyword evidence="2" id="KW-1185">Reference proteome</keyword>
<name>A0AA88N8G6_CHASR</name>